<dbReference type="SUPFAM" id="SSF69593">
    <property type="entry name" value="Glycerol-3-phosphate (1)-acyltransferase"/>
    <property type="match status" value="1"/>
</dbReference>
<evidence type="ECO:0000313" key="16">
    <source>
        <dbReference type="EMBL" id="KAK1320640.1"/>
    </source>
</evidence>
<dbReference type="CDD" id="cd07991">
    <property type="entry name" value="LPLAT_LPCAT1-like"/>
    <property type="match status" value="1"/>
</dbReference>
<comment type="caution">
    <text evidence="16">The sequence shown here is derived from an EMBL/GenBank/DDBJ whole genome shotgun (WGS) entry which is preliminary data.</text>
</comment>
<keyword evidence="6" id="KW-0812">Transmembrane</keyword>
<evidence type="ECO:0000256" key="7">
    <source>
        <dbReference type="ARBA" id="ARBA00022837"/>
    </source>
</evidence>
<sequence length="542" mass="61599">MAAEPPSDLDSPLLPQSYSAGESEPEVIVVITSDEEQQQQQKPSENVIASDYGNPFDFLAASLPSLPPPTPADPFRNHTPNIEGLYEWAKTIICLPIAAVRLVMFGLCLAVGYVATKVALEGWKDRESPMPRWRQGIMWITRLCSRFILFSFGYHWIRRIGKPVSREIAPIVVSNHVSYIEPIFFFYELFPTIVASESHDSIPFVGTIIRAMQVIYVNRFSPMSRKHAVNEIKRKASCDEFPRVLLFPEGTTTNGRFLISFQLGAFIPGFPIQPVVVRYPYIHFDQSWGHISLVKLMFRMFTQFHNFMEVEYLPVITPRKDKQENAIHFAERASHVLAGALNVLQTSHSYGDLMLLTKAAQLGLDNVAEYTVEMAWVERSFNISTSEAIDFLDKFLAMKPDSRGHVNIQGFSAVLRLGLCPFTEKIFTFLDVEKCGYITFRQFLLGSAYVLKQPLFKQACIAAYDKFDDGHGYMSMRQLGNLVQHAVPNLHHEKLSQLFKLFDVDDDGLISRDDFMSCLRRNPLLIALFAAHLNFHISLEVL</sequence>
<dbReference type="SUPFAM" id="SSF47473">
    <property type="entry name" value="EF-hand"/>
    <property type="match status" value="1"/>
</dbReference>
<keyword evidence="7" id="KW-0106">Calcium</keyword>
<dbReference type="Pfam" id="PF13405">
    <property type="entry name" value="EF-hand_6"/>
    <property type="match status" value="1"/>
</dbReference>
<evidence type="ECO:0000256" key="4">
    <source>
        <dbReference type="ARBA" id="ARBA00022516"/>
    </source>
</evidence>
<evidence type="ECO:0000256" key="6">
    <source>
        <dbReference type="ARBA" id="ARBA00022692"/>
    </source>
</evidence>
<dbReference type="GO" id="GO:0005509">
    <property type="term" value="F:calcium ion binding"/>
    <property type="evidence" value="ECO:0007669"/>
    <property type="project" value="InterPro"/>
</dbReference>
<dbReference type="InterPro" id="IPR002048">
    <property type="entry name" value="EF_hand_dom"/>
</dbReference>
<evidence type="ECO:0000256" key="1">
    <source>
        <dbReference type="ARBA" id="ARBA00004370"/>
    </source>
</evidence>
<dbReference type="GO" id="GO:0008374">
    <property type="term" value="F:O-acyltransferase activity"/>
    <property type="evidence" value="ECO:0007669"/>
    <property type="project" value="InterPro"/>
</dbReference>
<keyword evidence="4" id="KW-0444">Lipid biosynthesis</keyword>
<keyword evidence="11" id="KW-0594">Phospholipid biosynthesis</keyword>
<comment type="pathway">
    <text evidence="2">Lipid metabolism; phospholipid metabolism.</text>
</comment>
<proteinExistence type="inferred from homology"/>
<feature type="domain" description="EF-hand" evidence="15">
    <location>
        <begin position="490"/>
        <end position="525"/>
    </location>
</feature>
<gene>
    <name evidence="16" type="primary">LPEAT2</name>
    <name evidence="16" type="ORF">QJS10_CPA03g02018</name>
</gene>
<evidence type="ECO:0000256" key="10">
    <source>
        <dbReference type="ARBA" id="ARBA00023136"/>
    </source>
</evidence>
<dbReference type="EMBL" id="JAUJYO010000003">
    <property type="protein sequence ID" value="KAK1320640.1"/>
    <property type="molecule type" value="Genomic_DNA"/>
</dbReference>
<dbReference type="GO" id="GO:0008654">
    <property type="term" value="P:phospholipid biosynthetic process"/>
    <property type="evidence" value="ECO:0007669"/>
    <property type="project" value="UniProtKB-KW"/>
</dbReference>
<dbReference type="Gene3D" id="1.10.238.10">
    <property type="entry name" value="EF-hand"/>
    <property type="match status" value="1"/>
</dbReference>
<dbReference type="InterPro" id="IPR002123">
    <property type="entry name" value="Plipid/glycerol_acylTrfase"/>
</dbReference>
<keyword evidence="17" id="KW-1185">Reference proteome</keyword>
<protein>
    <submittedName>
        <fullName evidence="16">Lysophospholipid acyltransferase LPEAT2</fullName>
    </submittedName>
</protein>
<dbReference type="PANTHER" id="PTHR23063:SF52">
    <property type="entry name" value="LYSOPHOSPHATIDYLCHOLINE ACYLTRANSFERASE"/>
    <property type="match status" value="1"/>
</dbReference>
<dbReference type="Proteomes" id="UP001180020">
    <property type="component" value="Unassembled WGS sequence"/>
</dbReference>
<dbReference type="InterPro" id="IPR018247">
    <property type="entry name" value="EF_Hand_1_Ca_BS"/>
</dbReference>
<evidence type="ECO:0000256" key="2">
    <source>
        <dbReference type="ARBA" id="ARBA00005074"/>
    </source>
</evidence>
<organism evidence="16 17">
    <name type="scientific">Acorus calamus</name>
    <name type="common">Sweet flag</name>
    <dbReference type="NCBI Taxonomy" id="4465"/>
    <lineage>
        <taxon>Eukaryota</taxon>
        <taxon>Viridiplantae</taxon>
        <taxon>Streptophyta</taxon>
        <taxon>Embryophyta</taxon>
        <taxon>Tracheophyta</taxon>
        <taxon>Spermatophyta</taxon>
        <taxon>Magnoliopsida</taxon>
        <taxon>Liliopsida</taxon>
        <taxon>Acoraceae</taxon>
        <taxon>Acorus</taxon>
    </lineage>
</organism>
<dbReference type="PANTHER" id="PTHR23063">
    <property type="entry name" value="PHOSPHOLIPID ACYLTRANSFERASE"/>
    <property type="match status" value="1"/>
</dbReference>
<dbReference type="SMART" id="SM00563">
    <property type="entry name" value="PlsC"/>
    <property type="match status" value="1"/>
</dbReference>
<keyword evidence="10" id="KW-0472">Membrane</keyword>
<reference evidence="16" key="2">
    <citation type="submission" date="2023-06" db="EMBL/GenBank/DDBJ databases">
        <authorList>
            <person name="Ma L."/>
            <person name="Liu K.-W."/>
            <person name="Li Z."/>
            <person name="Hsiao Y.-Y."/>
            <person name="Qi Y."/>
            <person name="Fu T."/>
            <person name="Tang G."/>
            <person name="Zhang D."/>
            <person name="Sun W.-H."/>
            <person name="Liu D.-K."/>
            <person name="Li Y."/>
            <person name="Chen G.-Z."/>
            <person name="Liu X.-D."/>
            <person name="Liao X.-Y."/>
            <person name="Jiang Y.-T."/>
            <person name="Yu X."/>
            <person name="Hao Y."/>
            <person name="Huang J."/>
            <person name="Zhao X.-W."/>
            <person name="Ke S."/>
            <person name="Chen Y.-Y."/>
            <person name="Wu W.-L."/>
            <person name="Hsu J.-L."/>
            <person name="Lin Y.-F."/>
            <person name="Huang M.-D."/>
            <person name="Li C.-Y."/>
            <person name="Huang L."/>
            <person name="Wang Z.-W."/>
            <person name="Zhao X."/>
            <person name="Zhong W.-Y."/>
            <person name="Peng D.-H."/>
            <person name="Ahmad S."/>
            <person name="Lan S."/>
            <person name="Zhang J.-S."/>
            <person name="Tsai W.-C."/>
            <person name="Van De Peer Y."/>
            <person name="Liu Z.-J."/>
        </authorList>
    </citation>
    <scope>NUCLEOTIDE SEQUENCE</scope>
    <source>
        <strain evidence="16">CP</strain>
        <tissue evidence="16">Leaves</tissue>
    </source>
</reference>
<evidence type="ECO:0000256" key="14">
    <source>
        <dbReference type="SAM" id="MobiDB-lite"/>
    </source>
</evidence>
<dbReference type="Pfam" id="PF01553">
    <property type="entry name" value="Acyltransferase"/>
    <property type="match status" value="1"/>
</dbReference>
<evidence type="ECO:0000259" key="15">
    <source>
        <dbReference type="PROSITE" id="PS50222"/>
    </source>
</evidence>
<dbReference type="PROSITE" id="PS00018">
    <property type="entry name" value="EF_HAND_1"/>
    <property type="match status" value="1"/>
</dbReference>
<name>A0AAV9F6N2_ACOCL</name>
<keyword evidence="8" id="KW-1133">Transmembrane helix</keyword>
<evidence type="ECO:0000256" key="8">
    <source>
        <dbReference type="ARBA" id="ARBA00022989"/>
    </source>
</evidence>
<comment type="similarity">
    <text evidence="3">Belongs to the 1-acyl-sn-glycerol-3-phosphate acyltransferase family.</text>
</comment>
<feature type="region of interest" description="Disordered" evidence="14">
    <location>
        <begin position="1"/>
        <end position="21"/>
    </location>
</feature>
<evidence type="ECO:0000256" key="13">
    <source>
        <dbReference type="ARBA" id="ARBA00023315"/>
    </source>
</evidence>
<dbReference type="InterPro" id="IPR045252">
    <property type="entry name" value="LPCAT1-like"/>
</dbReference>
<keyword evidence="5" id="KW-0808">Transferase</keyword>
<dbReference type="GO" id="GO:0016020">
    <property type="term" value="C:membrane"/>
    <property type="evidence" value="ECO:0007669"/>
    <property type="project" value="UniProtKB-SubCell"/>
</dbReference>
<evidence type="ECO:0000256" key="9">
    <source>
        <dbReference type="ARBA" id="ARBA00023098"/>
    </source>
</evidence>
<accession>A0AAV9F6N2</accession>
<keyword evidence="12" id="KW-1208">Phospholipid metabolism</keyword>
<comment type="subcellular location">
    <subcellularLocation>
        <location evidence="1">Membrane</location>
    </subcellularLocation>
</comment>
<dbReference type="GO" id="GO:0071618">
    <property type="term" value="F:lysophosphatidylethanolamine acyltransferase activity"/>
    <property type="evidence" value="ECO:0007669"/>
    <property type="project" value="TreeGrafter"/>
</dbReference>
<evidence type="ECO:0000256" key="3">
    <source>
        <dbReference type="ARBA" id="ARBA00008655"/>
    </source>
</evidence>
<evidence type="ECO:0000313" key="17">
    <source>
        <dbReference type="Proteomes" id="UP001180020"/>
    </source>
</evidence>
<keyword evidence="13 16" id="KW-0012">Acyltransferase</keyword>
<dbReference type="InterPro" id="IPR011992">
    <property type="entry name" value="EF-hand-dom_pair"/>
</dbReference>
<dbReference type="PROSITE" id="PS50222">
    <property type="entry name" value="EF_HAND_2"/>
    <property type="match status" value="1"/>
</dbReference>
<feature type="compositionally biased region" description="Low complexity" evidence="14">
    <location>
        <begin position="1"/>
        <end position="15"/>
    </location>
</feature>
<evidence type="ECO:0000256" key="5">
    <source>
        <dbReference type="ARBA" id="ARBA00022679"/>
    </source>
</evidence>
<dbReference type="AlphaFoldDB" id="A0AAV9F6N2"/>
<keyword evidence="9" id="KW-0443">Lipid metabolism</keyword>
<evidence type="ECO:0000256" key="12">
    <source>
        <dbReference type="ARBA" id="ARBA00023264"/>
    </source>
</evidence>
<reference evidence="16" key="1">
    <citation type="journal article" date="2023" name="Nat. Commun.">
        <title>Diploid and tetraploid genomes of Acorus and the evolution of monocots.</title>
        <authorList>
            <person name="Ma L."/>
            <person name="Liu K.W."/>
            <person name="Li Z."/>
            <person name="Hsiao Y.Y."/>
            <person name="Qi Y."/>
            <person name="Fu T."/>
            <person name="Tang G.D."/>
            <person name="Zhang D."/>
            <person name="Sun W.H."/>
            <person name="Liu D.K."/>
            <person name="Li Y."/>
            <person name="Chen G.Z."/>
            <person name="Liu X.D."/>
            <person name="Liao X.Y."/>
            <person name="Jiang Y.T."/>
            <person name="Yu X."/>
            <person name="Hao Y."/>
            <person name="Huang J."/>
            <person name="Zhao X.W."/>
            <person name="Ke S."/>
            <person name="Chen Y.Y."/>
            <person name="Wu W.L."/>
            <person name="Hsu J.L."/>
            <person name="Lin Y.F."/>
            <person name="Huang M.D."/>
            <person name="Li C.Y."/>
            <person name="Huang L."/>
            <person name="Wang Z.W."/>
            <person name="Zhao X."/>
            <person name="Zhong W.Y."/>
            <person name="Peng D.H."/>
            <person name="Ahmad S."/>
            <person name="Lan S."/>
            <person name="Zhang J.S."/>
            <person name="Tsai W.C."/>
            <person name="Van de Peer Y."/>
            <person name="Liu Z.J."/>
        </authorList>
    </citation>
    <scope>NUCLEOTIDE SEQUENCE</scope>
    <source>
        <strain evidence="16">CP</strain>
    </source>
</reference>
<evidence type="ECO:0000256" key="11">
    <source>
        <dbReference type="ARBA" id="ARBA00023209"/>
    </source>
</evidence>